<dbReference type="Pfam" id="PF12276">
    <property type="entry name" value="DUF3617"/>
    <property type="match status" value="1"/>
</dbReference>
<feature type="region of interest" description="Disordered" evidence="1">
    <location>
        <begin position="172"/>
        <end position="192"/>
    </location>
</feature>
<dbReference type="EMBL" id="CP099534">
    <property type="protein sequence ID" value="UYK87152.1"/>
    <property type="molecule type" value="Genomic_DNA"/>
</dbReference>
<organism evidence="2 3">
    <name type="scientific">Xanthomonas sacchari</name>
    <dbReference type="NCBI Taxonomy" id="56458"/>
    <lineage>
        <taxon>Bacteria</taxon>
        <taxon>Pseudomonadati</taxon>
        <taxon>Pseudomonadota</taxon>
        <taxon>Gammaproteobacteria</taxon>
        <taxon>Lysobacterales</taxon>
        <taxon>Lysobacteraceae</taxon>
        <taxon>Xanthomonas</taxon>
    </lineage>
</organism>
<name>A0AA46SPB0_9XANT</name>
<evidence type="ECO:0000256" key="1">
    <source>
        <dbReference type="SAM" id="MobiDB-lite"/>
    </source>
</evidence>
<dbReference type="RefSeq" id="WP_267092345.1">
    <property type="nucleotide sequence ID" value="NZ_CP099534.1"/>
</dbReference>
<dbReference type="Proteomes" id="UP001164392">
    <property type="component" value="Chromosome"/>
</dbReference>
<sequence>MRLTMPATVAVCVLLAACSKGGDKNGENVAMSNASVADVAKVQAAKLQPGQWEMRIEQVSSETSGGSGNMPQMPKVPPSTAKICLTAEQINDPTSLFGSASPMQKNCVYDSFSMKDGKIDAKMHCTMGDIKVAGTSTGTFSATEMASESHSEITGLPGGMSMKTHMKMDGKRLGECQPGDIKAGDTKAPAAG</sequence>
<protein>
    <submittedName>
        <fullName evidence="2">DUF3617 domain-containing protein</fullName>
    </submittedName>
</protein>
<accession>A0AA46SPB0</accession>
<evidence type="ECO:0000313" key="3">
    <source>
        <dbReference type="Proteomes" id="UP001164392"/>
    </source>
</evidence>
<gene>
    <name evidence="2" type="ORF">NG824_11555</name>
</gene>
<dbReference type="PROSITE" id="PS51257">
    <property type="entry name" value="PROKAR_LIPOPROTEIN"/>
    <property type="match status" value="1"/>
</dbReference>
<dbReference type="InterPro" id="IPR022061">
    <property type="entry name" value="DUF3617"/>
</dbReference>
<evidence type="ECO:0000313" key="2">
    <source>
        <dbReference type="EMBL" id="UYK87152.1"/>
    </source>
</evidence>
<dbReference type="AlphaFoldDB" id="A0AA46SPB0"/>
<reference evidence="2" key="1">
    <citation type="submission" date="2022-06" db="EMBL/GenBank/DDBJ databases">
        <title>Dynamics of rice microbiomes reveals core vertical transmitted seed endophytes.</title>
        <authorList>
            <person name="Liao K."/>
            <person name="Zhang X."/>
        </authorList>
    </citation>
    <scope>NUCLEOTIDE SEQUENCE</scope>
    <source>
        <strain evidence="2">JR3-14</strain>
    </source>
</reference>
<proteinExistence type="predicted"/>